<organism evidence="1 2">
    <name type="scientific">Stachybotrys chartarum (strain CBS 109288 / IBT 7711)</name>
    <name type="common">Toxic black mold</name>
    <name type="synonym">Stilbospora chartarum</name>
    <dbReference type="NCBI Taxonomy" id="1280523"/>
    <lineage>
        <taxon>Eukaryota</taxon>
        <taxon>Fungi</taxon>
        <taxon>Dikarya</taxon>
        <taxon>Ascomycota</taxon>
        <taxon>Pezizomycotina</taxon>
        <taxon>Sordariomycetes</taxon>
        <taxon>Hypocreomycetidae</taxon>
        <taxon>Hypocreales</taxon>
        <taxon>Stachybotryaceae</taxon>
        <taxon>Stachybotrys</taxon>
    </lineage>
</organism>
<evidence type="ECO:0008006" key="3">
    <source>
        <dbReference type="Google" id="ProtNLM"/>
    </source>
</evidence>
<dbReference type="AlphaFoldDB" id="A0A084AVD5"/>
<dbReference type="EMBL" id="KL648534">
    <property type="protein sequence ID" value="KEY69264.1"/>
    <property type="molecule type" value="Genomic_DNA"/>
</dbReference>
<sequence>MTLANGELRFGVELEFLVRVPHDIDFNGCNYEHRSSGLPLRRRITQTLDEVTSLTFKCQCEHPDSLEHCQTCEGVPPARPTPKSPHHIQNCPLEYRKFMVKYEHIQTDEDRTCGVEISSPILSNAELAAGMPMLDQVNTALIDMDLELSVNSDCGLHVHVGSPGGINLLIAQRAVTLTLLIEKALIIPLCTTKERRDQIWGQPVGETSFIKTAAEDSGIMAAALAEGASALRANFPIPEENVMPEDWNANNPQRFYNMLLLLWQCESPKELSDYLKVDEDQRGSVALVLRERPGTSSTLEFRYSAMTFNMQIIKNYTRLCARIVELAKLDVTSFGAKMIEVVKVLRASSRNHRPVDEPLWRLLVVLGLQRQAPTWYEHVQQLNRGTQLHLDKDGNVQRKGSK</sequence>
<protein>
    <recommendedName>
        <fullName evidence="3">Amidoligase enzyme</fullName>
    </recommendedName>
</protein>
<dbReference type="PANTHER" id="PTHR36847:SF1">
    <property type="entry name" value="AMIDOLIGASE ENZYME"/>
    <property type="match status" value="1"/>
</dbReference>
<proteinExistence type="predicted"/>
<accession>A0A084AVD5</accession>
<name>A0A084AVD5_STACB</name>
<gene>
    <name evidence="1" type="ORF">S7711_01715</name>
</gene>
<evidence type="ECO:0000313" key="1">
    <source>
        <dbReference type="EMBL" id="KEY69264.1"/>
    </source>
</evidence>
<dbReference type="Proteomes" id="UP000028045">
    <property type="component" value="Unassembled WGS sequence"/>
</dbReference>
<evidence type="ECO:0000313" key="2">
    <source>
        <dbReference type="Proteomes" id="UP000028045"/>
    </source>
</evidence>
<dbReference type="HOGENOM" id="CLU_054600_0_0_1"/>
<dbReference type="OrthoDB" id="412402at2759"/>
<keyword evidence="2" id="KW-1185">Reference proteome</keyword>
<reference evidence="1 2" key="1">
    <citation type="journal article" date="2014" name="BMC Genomics">
        <title>Comparative genome sequencing reveals chemotype-specific gene clusters in the toxigenic black mold Stachybotrys.</title>
        <authorList>
            <person name="Semeiks J."/>
            <person name="Borek D."/>
            <person name="Otwinowski Z."/>
            <person name="Grishin N.V."/>
        </authorList>
    </citation>
    <scope>NUCLEOTIDE SEQUENCE [LARGE SCALE GENOMIC DNA]</scope>
    <source>
        <strain evidence="2">CBS 109288 / IBT 7711</strain>
    </source>
</reference>
<dbReference type="PANTHER" id="PTHR36847">
    <property type="entry name" value="AMIDOLIGASE ENZYME"/>
    <property type="match status" value="1"/>
</dbReference>